<evidence type="ECO:0000313" key="3">
    <source>
        <dbReference type="Proteomes" id="UP000230002"/>
    </source>
</evidence>
<gene>
    <name evidence="2" type="ORF">GSI_04852</name>
</gene>
<proteinExistence type="predicted"/>
<dbReference type="EMBL" id="AYKW01000009">
    <property type="protein sequence ID" value="PIL32737.1"/>
    <property type="molecule type" value="Genomic_DNA"/>
</dbReference>
<dbReference type="AlphaFoldDB" id="A0A2G8SGB3"/>
<dbReference type="InterPro" id="IPR043472">
    <property type="entry name" value="Macro_dom-like"/>
</dbReference>
<dbReference type="Pfam" id="PF14519">
    <property type="entry name" value="Macro_2"/>
    <property type="match status" value="1"/>
</dbReference>
<dbReference type="InterPro" id="IPR028071">
    <property type="entry name" value="Macro-like_dom"/>
</dbReference>
<name>A0A2G8SGB3_9APHY</name>
<accession>A0A2G8SGB3</accession>
<feature type="domain" description="Macro-like" evidence="1">
    <location>
        <begin position="50"/>
        <end position="209"/>
    </location>
</feature>
<keyword evidence="3" id="KW-1185">Reference proteome</keyword>
<evidence type="ECO:0000259" key="1">
    <source>
        <dbReference type="Pfam" id="PF14519"/>
    </source>
</evidence>
<dbReference type="STRING" id="1077348.A0A2G8SGB3"/>
<dbReference type="Gene3D" id="3.40.220.10">
    <property type="entry name" value="Leucine Aminopeptidase, subunit E, domain 1"/>
    <property type="match status" value="1"/>
</dbReference>
<evidence type="ECO:0000313" key="2">
    <source>
        <dbReference type="EMBL" id="PIL32737.1"/>
    </source>
</evidence>
<dbReference type="SUPFAM" id="SSF52949">
    <property type="entry name" value="Macro domain-like"/>
    <property type="match status" value="1"/>
</dbReference>
<sequence>MPVKFVLFDIYDELVAAWQQAFPALVPPEALEHITIKGASLDDLDVSFDTIVSPANSFGRLDGSFDQVLSDYIAPESDNDALTHAAQAVLYQRWRGYAPPGTCTLVPLVRTPCEHNQLGVRYVALCPTMRTPENVKWNKEVVYNCVWSLLVAIDNHNAEVAADPEKAAREGAAPIECVAMTGLATGVGAVSPEVCAKQMACAFTHYHEAKARPEKWGALKWRDIFKLPVYFSEEFDD</sequence>
<protein>
    <recommendedName>
        <fullName evidence="1">Macro-like domain-containing protein</fullName>
    </recommendedName>
</protein>
<reference evidence="2 3" key="1">
    <citation type="journal article" date="2015" name="Sci. Rep.">
        <title>Chromosome-level genome map provides insights into diverse defense mechanisms in the medicinal fungus Ganoderma sinense.</title>
        <authorList>
            <person name="Zhu Y."/>
            <person name="Xu J."/>
            <person name="Sun C."/>
            <person name="Zhou S."/>
            <person name="Xu H."/>
            <person name="Nelson D.R."/>
            <person name="Qian J."/>
            <person name="Song J."/>
            <person name="Luo H."/>
            <person name="Xiang L."/>
            <person name="Li Y."/>
            <person name="Xu Z."/>
            <person name="Ji A."/>
            <person name="Wang L."/>
            <person name="Lu S."/>
            <person name="Hayward A."/>
            <person name="Sun W."/>
            <person name="Li X."/>
            <person name="Schwartz D.C."/>
            <person name="Wang Y."/>
            <person name="Chen S."/>
        </authorList>
    </citation>
    <scope>NUCLEOTIDE SEQUENCE [LARGE SCALE GENOMIC DNA]</scope>
    <source>
        <strain evidence="2 3">ZZ0214-1</strain>
    </source>
</reference>
<organism evidence="2 3">
    <name type="scientific">Ganoderma sinense ZZ0214-1</name>
    <dbReference type="NCBI Taxonomy" id="1077348"/>
    <lineage>
        <taxon>Eukaryota</taxon>
        <taxon>Fungi</taxon>
        <taxon>Dikarya</taxon>
        <taxon>Basidiomycota</taxon>
        <taxon>Agaricomycotina</taxon>
        <taxon>Agaricomycetes</taxon>
        <taxon>Polyporales</taxon>
        <taxon>Polyporaceae</taxon>
        <taxon>Ganoderma</taxon>
    </lineage>
</organism>
<dbReference type="Proteomes" id="UP000230002">
    <property type="component" value="Unassembled WGS sequence"/>
</dbReference>
<dbReference type="OrthoDB" id="6082470at2759"/>
<comment type="caution">
    <text evidence="2">The sequence shown here is derived from an EMBL/GenBank/DDBJ whole genome shotgun (WGS) entry which is preliminary data.</text>
</comment>